<keyword evidence="3" id="KW-1185">Reference proteome</keyword>
<gene>
    <name evidence="2" type="ORF">K402DRAFT_388378</name>
</gene>
<feature type="region of interest" description="Disordered" evidence="1">
    <location>
        <begin position="427"/>
        <end position="472"/>
    </location>
</feature>
<evidence type="ECO:0000256" key="1">
    <source>
        <dbReference type="SAM" id="MobiDB-lite"/>
    </source>
</evidence>
<reference evidence="2" key="1">
    <citation type="journal article" date="2020" name="Stud. Mycol.">
        <title>101 Dothideomycetes genomes: a test case for predicting lifestyles and emergence of pathogens.</title>
        <authorList>
            <person name="Haridas S."/>
            <person name="Albert R."/>
            <person name="Binder M."/>
            <person name="Bloem J."/>
            <person name="Labutti K."/>
            <person name="Salamov A."/>
            <person name="Andreopoulos B."/>
            <person name="Baker S."/>
            <person name="Barry K."/>
            <person name="Bills G."/>
            <person name="Bluhm B."/>
            <person name="Cannon C."/>
            <person name="Castanera R."/>
            <person name="Culley D."/>
            <person name="Daum C."/>
            <person name="Ezra D."/>
            <person name="Gonzalez J."/>
            <person name="Henrissat B."/>
            <person name="Kuo A."/>
            <person name="Liang C."/>
            <person name="Lipzen A."/>
            <person name="Lutzoni F."/>
            <person name="Magnuson J."/>
            <person name="Mondo S."/>
            <person name="Nolan M."/>
            <person name="Ohm R."/>
            <person name="Pangilinan J."/>
            <person name="Park H.-J."/>
            <person name="Ramirez L."/>
            <person name="Alfaro M."/>
            <person name="Sun H."/>
            <person name="Tritt A."/>
            <person name="Yoshinaga Y."/>
            <person name="Zwiers L.-H."/>
            <person name="Turgeon B."/>
            <person name="Goodwin S."/>
            <person name="Spatafora J."/>
            <person name="Crous P."/>
            <person name="Grigoriev I."/>
        </authorList>
    </citation>
    <scope>NUCLEOTIDE SEQUENCE</scope>
    <source>
        <strain evidence="2">CBS 113979</strain>
    </source>
</reference>
<dbReference type="AlphaFoldDB" id="A0A6G1HFA2"/>
<protein>
    <submittedName>
        <fullName evidence="2">Uncharacterized protein</fullName>
    </submittedName>
</protein>
<dbReference type="OrthoDB" id="3924768at2759"/>
<feature type="region of interest" description="Disordered" evidence="1">
    <location>
        <begin position="212"/>
        <end position="273"/>
    </location>
</feature>
<feature type="compositionally biased region" description="Basic and acidic residues" evidence="1">
    <location>
        <begin position="212"/>
        <end position="223"/>
    </location>
</feature>
<feature type="compositionally biased region" description="Low complexity" evidence="1">
    <location>
        <begin position="234"/>
        <end position="249"/>
    </location>
</feature>
<dbReference type="EMBL" id="ML977138">
    <property type="protein sequence ID" value="KAF1991835.1"/>
    <property type="molecule type" value="Genomic_DNA"/>
</dbReference>
<feature type="compositionally biased region" description="Polar residues" evidence="1">
    <location>
        <begin position="250"/>
        <end position="269"/>
    </location>
</feature>
<evidence type="ECO:0000313" key="2">
    <source>
        <dbReference type="EMBL" id="KAF1991835.1"/>
    </source>
</evidence>
<dbReference type="Proteomes" id="UP000800041">
    <property type="component" value="Unassembled WGS sequence"/>
</dbReference>
<feature type="compositionally biased region" description="Polar residues" evidence="1">
    <location>
        <begin position="453"/>
        <end position="463"/>
    </location>
</feature>
<proteinExistence type="predicted"/>
<sequence length="517" mass="56882">MDHARAVELPLHPKKDDAPQFETLLVNSPVDSMRTLSSPARTDTDATVVEHYNTAAAKLDSLALAPTPTISDSKTVYNIYHKKERRHFVVTPHTSEFREKFCGPRTKKESKLAKVDFQTGHYYLHQPCLSFHDPPRILRRGNSKHSTPICIINNSFLWKRWKLQFGTQLANEGVIDPRGVVSKQYALKSNDEFGVKGYGVRSWRMFGESGKDYHRKVNGEKGNLRPTTNGSEMTTNLSSPSISSKTNSTEPVSESNLATLSNNSGTAAVSTGPIKPLTAQPSILSTATTMVGADQTGPARIIDEVVYLDWTAPLSTKTRRYHFQYKGIDFYWVGTGTVKEQRSWGWMLRFHHLKLVARTSLRDHIAPEMGLKNTNTSDTGLNLSSKTSEPTEYRDVCLGKYTSSLAAEKAGTLELYDAAIRRFAHDSLESSSDSMPDPQAGREERNSEEEVIMSTSASATPNAISAPPAPGQTTLQGTRLYDIIIATSLCMLIGEQQKRQTLAAVLEVGAAGGDAGG</sequence>
<evidence type="ECO:0000313" key="3">
    <source>
        <dbReference type="Proteomes" id="UP000800041"/>
    </source>
</evidence>
<name>A0A6G1HFA2_9PEZI</name>
<accession>A0A6G1HFA2</accession>
<organism evidence="2 3">
    <name type="scientific">Aulographum hederae CBS 113979</name>
    <dbReference type="NCBI Taxonomy" id="1176131"/>
    <lineage>
        <taxon>Eukaryota</taxon>
        <taxon>Fungi</taxon>
        <taxon>Dikarya</taxon>
        <taxon>Ascomycota</taxon>
        <taxon>Pezizomycotina</taxon>
        <taxon>Dothideomycetes</taxon>
        <taxon>Pleosporomycetidae</taxon>
        <taxon>Aulographales</taxon>
        <taxon>Aulographaceae</taxon>
    </lineage>
</organism>